<dbReference type="Proteomes" id="UP000276133">
    <property type="component" value="Unassembled WGS sequence"/>
</dbReference>
<gene>
    <name evidence="1" type="ORF">BpHYR1_013065</name>
</gene>
<keyword evidence="2" id="KW-1185">Reference proteome</keyword>
<sequence length="202" mass="23841">MLGDLLSGKQKNFNQWSFNYPNILFLKKKSKCDQPSAYSERNRIGINFFICFLSNYVQHQKHMLVDYPYLCFIRILSCVNATRCNNHSKIYYTLQSRFNLFFSTFKTNFSCSIRINFALSLFLSLKYLHLEIDIIVFYSFIFHGLLKKGKIIFLFKIFNYKENKNFSSFFLFSTARVEDQLSKIIEQIGTSICGGNRPYLVS</sequence>
<organism evidence="1 2">
    <name type="scientific">Brachionus plicatilis</name>
    <name type="common">Marine rotifer</name>
    <name type="synonym">Brachionus muelleri</name>
    <dbReference type="NCBI Taxonomy" id="10195"/>
    <lineage>
        <taxon>Eukaryota</taxon>
        <taxon>Metazoa</taxon>
        <taxon>Spiralia</taxon>
        <taxon>Gnathifera</taxon>
        <taxon>Rotifera</taxon>
        <taxon>Eurotatoria</taxon>
        <taxon>Monogononta</taxon>
        <taxon>Pseudotrocha</taxon>
        <taxon>Ploima</taxon>
        <taxon>Brachionidae</taxon>
        <taxon>Brachionus</taxon>
    </lineage>
</organism>
<name>A0A3M7RTV1_BRAPC</name>
<comment type="caution">
    <text evidence="1">The sequence shown here is derived from an EMBL/GenBank/DDBJ whole genome shotgun (WGS) entry which is preliminary data.</text>
</comment>
<dbReference type="EMBL" id="REGN01002621">
    <property type="protein sequence ID" value="RNA26994.1"/>
    <property type="molecule type" value="Genomic_DNA"/>
</dbReference>
<reference evidence="1 2" key="1">
    <citation type="journal article" date="2018" name="Sci. Rep.">
        <title>Genomic signatures of local adaptation to the degree of environmental predictability in rotifers.</title>
        <authorList>
            <person name="Franch-Gras L."/>
            <person name="Hahn C."/>
            <person name="Garcia-Roger E.M."/>
            <person name="Carmona M.J."/>
            <person name="Serra M."/>
            <person name="Gomez A."/>
        </authorList>
    </citation>
    <scope>NUCLEOTIDE SEQUENCE [LARGE SCALE GENOMIC DNA]</scope>
    <source>
        <strain evidence="1">HYR1</strain>
    </source>
</reference>
<accession>A0A3M7RTV1</accession>
<evidence type="ECO:0000313" key="1">
    <source>
        <dbReference type="EMBL" id="RNA26994.1"/>
    </source>
</evidence>
<dbReference type="AlphaFoldDB" id="A0A3M7RTV1"/>
<evidence type="ECO:0000313" key="2">
    <source>
        <dbReference type="Proteomes" id="UP000276133"/>
    </source>
</evidence>
<protein>
    <submittedName>
        <fullName evidence="1">Uncharacterized protein</fullName>
    </submittedName>
</protein>
<proteinExistence type="predicted"/>